<sequence length="88" mass="10403">MREIEGFLTTWFYIELAAGTFILGFLAFIGWCFYVYVTSRRDWFEEDVRIRNAEKSYNLARAEQVRLESLALKDRLEKGGINTGNYFD</sequence>
<reference evidence="2 3" key="1">
    <citation type="submission" date="2023-04" db="EMBL/GenBank/DDBJ databases">
        <title>A long-awaited taxogenomic arrangement of the family Halomonadaceae.</title>
        <authorList>
            <person name="De La Haba R."/>
            <person name="Chuvochina M."/>
            <person name="Wittouck S."/>
            <person name="Arahal D.R."/>
            <person name="Sanchez-Porro C."/>
            <person name="Hugenholtz P."/>
            <person name="Ventosa A."/>
        </authorList>
    </citation>
    <scope>NUCLEOTIDE SEQUENCE [LARGE SCALE GENOMIC DNA]</scope>
    <source>
        <strain evidence="2 3">DSM 23530</strain>
    </source>
</reference>
<comment type="caution">
    <text evidence="2">The sequence shown here is derived from an EMBL/GenBank/DDBJ whole genome shotgun (WGS) entry which is preliminary data.</text>
</comment>
<keyword evidence="1" id="KW-1133">Transmembrane helix</keyword>
<accession>A0ABU1FYD1</accession>
<feature type="transmembrane region" description="Helical" evidence="1">
    <location>
        <begin position="12"/>
        <end position="37"/>
    </location>
</feature>
<dbReference type="Proteomes" id="UP001264519">
    <property type="component" value="Unassembled WGS sequence"/>
</dbReference>
<name>A0ABU1FYD1_9GAMM</name>
<keyword evidence="3" id="KW-1185">Reference proteome</keyword>
<gene>
    <name evidence="2" type="ORF">QC818_00590</name>
</gene>
<keyword evidence="1" id="KW-0472">Membrane</keyword>
<dbReference type="EMBL" id="JARWAK010000001">
    <property type="protein sequence ID" value="MDR5865283.1"/>
    <property type="molecule type" value="Genomic_DNA"/>
</dbReference>
<proteinExistence type="predicted"/>
<evidence type="ECO:0000313" key="2">
    <source>
        <dbReference type="EMBL" id="MDR5865283.1"/>
    </source>
</evidence>
<organism evidence="2 3">
    <name type="scientific">Halomonas koreensis</name>
    <dbReference type="NCBI Taxonomy" id="245385"/>
    <lineage>
        <taxon>Bacteria</taxon>
        <taxon>Pseudomonadati</taxon>
        <taxon>Pseudomonadota</taxon>
        <taxon>Gammaproteobacteria</taxon>
        <taxon>Oceanospirillales</taxon>
        <taxon>Halomonadaceae</taxon>
        <taxon>Halomonas</taxon>
    </lineage>
</organism>
<protein>
    <submittedName>
        <fullName evidence="2">Uncharacterized protein</fullName>
    </submittedName>
</protein>
<evidence type="ECO:0000256" key="1">
    <source>
        <dbReference type="SAM" id="Phobius"/>
    </source>
</evidence>
<keyword evidence="1" id="KW-0812">Transmembrane</keyword>
<evidence type="ECO:0000313" key="3">
    <source>
        <dbReference type="Proteomes" id="UP001264519"/>
    </source>
</evidence>
<dbReference type="RefSeq" id="WP_309650880.1">
    <property type="nucleotide sequence ID" value="NZ_JARWAK010000001.1"/>
</dbReference>